<evidence type="ECO:0000313" key="1">
    <source>
        <dbReference type="EMBL" id="KKR11570.1"/>
    </source>
</evidence>
<gene>
    <name evidence="1" type="ORF">UT39_C0005G0005</name>
</gene>
<protein>
    <submittedName>
        <fullName evidence="1">Uncharacterized protein</fullName>
    </submittedName>
</protein>
<dbReference type="AlphaFoldDB" id="A0A0G0QMF4"/>
<sequence>MEVNSNLALGKIECPLKGNVAGFVKTPHPADNIAGAIAARNFPEKCPICSMRPGWPDFDID</sequence>
<organism evidence="1 2">
    <name type="scientific">Candidatus Woesebacteria bacterium GW2011_GWA1_39_21</name>
    <dbReference type="NCBI Taxonomy" id="1618550"/>
    <lineage>
        <taxon>Bacteria</taxon>
        <taxon>Candidatus Woeseibacteriota</taxon>
    </lineage>
</organism>
<accession>A0A0G0QMF4</accession>
<comment type="caution">
    <text evidence="1">The sequence shown here is derived from an EMBL/GenBank/DDBJ whole genome shotgun (WGS) entry which is preliminary data.</text>
</comment>
<evidence type="ECO:0000313" key="2">
    <source>
        <dbReference type="Proteomes" id="UP000034246"/>
    </source>
</evidence>
<dbReference type="Proteomes" id="UP000034246">
    <property type="component" value="Unassembled WGS sequence"/>
</dbReference>
<dbReference type="STRING" id="1618550.UT39_C0005G0005"/>
<reference evidence="1 2" key="1">
    <citation type="journal article" date="2015" name="Nature">
        <title>rRNA introns, odd ribosomes, and small enigmatic genomes across a large radiation of phyla.</title>
        <authorList>
            <person name="Brown C.T."/>
            <person name="Hug L.A."/>
            <person name="Thomas B.C."/>
            <person name="Sharon I."/>
            <person name="Castelle C.J."/>
            <person name="Singh A."/>
            <person name="Wilkins M.J."/>
            <person name="Williams K.H."/>
            <person name="Banfield J.F."/>
        </authorList>
    </citation>
    <scope>NUCLEOTIDE SEQUENCE [LARGE SCALE GENOMIC DNA]</scope>
</reference>
<name>A0A0G0QMF4_9BACT</name>
<dbReference type="EMBL" id="LBWP01000005">
    <property type="protein sequence ID" value="KKR11570.1"/>
    <property type="molecule type" value="Genomic_DNA"/>
</dbReference>
<proteinExistence type="predicted"/>